<name>A0A9P6G309_9FUNG</name>
<dbReference type="Pfam" id="PF03876">
    <property type="entry name" value="SHS2_Rpb7-N"/>
    <property type="match status" value="1"/>
</dbReference>
<evidence type="ECO:0000256" key="3">
    <source>
        <dbReference type="ARBA" id="ARBA00022478"/>
    </source>
</evidence>
<dbReference type="PANTHER" id="PTHR12709:SF5">
    <property type="entry name" value="DNA-DIRECTED RNA POLYMERASE I SUBUNIT RPA43"/>
    <property type="match status" value="1"/>
</dbReference>
<evidence type="ECO:0000259" key="8">
    <source>
        <dbReference type="Pfam" id="PF03876"/>
    </source>
</evidence>
<keyword evidence="11" id="KW-1185">Reference proteome</keyword>
<organism evidence="10 11">
    <name type="scientific">Lunasporangiospora selenospora</name>
    <dbReference type="NCBI Taxonomy" id="979761"/>
    <lineage>
        <taxon>Eukaryota</taxon>
        <taxon>Fungi</taxon>
        <taxon>Fungi incertae sedis</taxon>
        <taxon>Mucoromycota</taxon>
        <taxon>Mortierellomycotina</taxon>
        <taxon>Mortierellomycetes</taxon>
        <taxon>Mortierellales</taxon>
        <taxon>Mortierellaceae</taxon>
        <taxon>Lunasporangiospora</taxon>
    </lineage>
</organism>
<dbReference type="PANTHER" id="PTHR12709">
    <property type="entry name" value="DNA-DIRECTED RNA POLYMERASE II, III"/>
    <property type="match status" value="1"/>
</dbReference>
<comment type="caution">
    <text evidence="10">The sequence shown here is derived from an EMBL/GenBank/DDBJ whole genome shotgun (WGS) entry which is preliminary data.</text>
</comment>
<dbReference type="InterPro" id="IPR036898">
    <property type="entry name" value="RNA_pol_Rpb7-like_N_sf"/>
</dbReference>
<feature type="region of interest" description="Disordered" evidence="7">
    <location>
        <begin position="136"/>
        <end position="166"/>
    </location>
</feature>
<accession>A0A9P6G309</accession>
<dbReference type="GO" id="GO:0005736">
    <property type="term" value="C:RNA polymerase I complex"/>
    <property type="evidence" value="ECO:0007669"/>
    <property type="project" value="TreeGrafter"/>
</dbReference>
<comment type="subcellular location">
    <subcellularLocation>
        <location evidence="1">Nucleus</location>
        <location evidence="1">Nucleolus</location>
    </subcellularLocation>
</comment>
<dbReference type="InterPro" id="IPR041178">
    <property type="entry name" value="RPA43_OB"/>
</dbReference>
<dbReference type="Pfam" id="PF17875">
    <property type="entry name" value="RPA43_OB"/>
    <property type="match status" value="1"/>
</dbReference>
<evidence type="ECO:0000256" key="6">
    <source>
        <dbReference type="ARBA" id="ARBA00023242"/>
    </source>
</evidence>
<keyword evidence="3" id="KW-0240">DNA-directed RNA polymerase</keyword>
<protein>
    <recommendedName>
        <fullName evidence="12">RPA43 OB domain-containing protein</fullName>
    </recommendedName>
</protein>
<feature type="region of interest" description="Disordered" evidence="7">
    <location>
        <begin position="223"/>
        <end position="314"/>
    </location>
</feature>
<keyword evidence="6" id="KW-0539">Nucleus</keyword>
<evidence type="ECO:0008006" key="12">
    <source>
        <dbReference type="Google" id="ProtNLM"/>
    </source>
</evidence>
<feature type="domain" description="RNA polymerase Rpb7-like N-terminal" evidence="8">
    <location>
        <begin position="19"/>
        <end position="75"/>
    </location>
</feature>
<sequence length="314" mass="34669">MPKSIVASTASAFSENTVKLYIHLPPCFAAKPIEGIQEQLNGFLMRYVPQVDGVVLAHSDLELLQSSGRVMYDSPYSHFWISVKLLVWKPIKGSVLYGTINLQSPDHIGLLLYGTFNASIPSRLIPKDKYEFSNDLSKPRAKKAKANDTIKEDDSQEEDESSMDSFLNGEWVVKGTGESIGDEGVIGFEVAELVRTNDMLTVTGSLMGVPVTMRRPSMMIQPSCLENVPSSGQKKRSAPADDEDDSEANKDQALTESDRKRIKKEKKKAERSAESSSVPEAQETAVAPVSEAKKEKKDKKDKKEKKAKKAKTEA</sequence>
<evidence type="ECO:0000256" key="7">
    <source>
        <dbReference type="SAM" id="MobiDB-lite"/>
    </source>
</evidence>
<evidence type="ECO:0000259" key="9">
    <source>
        <dbReference type="Pfam" id="PF17875"/>
    </source>
</evidence>
<dbReference type="InterPro" id="IPR005576">
    <property type="entry name" value="Rpb7-like_N"/>
</dbReference>
<gene>
    <name evidence="10" type="ORF">BGW38_009154</name>
</gene>
<evidence type="ECO:0000256" key="2">
    <source>
        <dbReference type="ARBA" id="ARBA00005930"/>
    </source>
</evidence>
<dbReference type="AlphaFoldDB" id="A0A9P6G309"/>
<dbReference type="GO" id="GO:0006362">
    <property type="term" value="P:transcription elongation by RNA polymerase I"/>
    <property type="evidence" value="ECO:0007669"/>
    <property type="project" value="TreeGrafter"/>
</dbReference>
<comment type="similarity">
    <text evidence="2">Belongs to the eukaryotic RPA43 RNA polymerase subunit family.</text>
</comment>
<evidence type="ECO:0000313" key="11">
    <source>
        <dbReference type="Proteomes" id="UP000780801"/>
    </source>
</evidence>
<dbReference type="GO" id="GO:0006352">
    <property type="term" value="P:DNA-templated transcription initiation"/>
    <property type="evidence" value="ECO:0007669"/>
    <property type="project" value="InterPro"/>
</dbReference>
<dbReference type="Gene3D" id="3.30.1490.120">
    <property type="entry name" value="RNA polymerase Rpb7-like, N-terminal domain"/>
    <property type="match status" value="1"/>
</dbReference>
<dbReference type="EMBL" id="JAABOA010000066">
    <property type="protein sequence ID" value="KAF9586157.1"/>
    <property type="molecule type" value="Genomic_DNA"/>
</dbReference>
<dbReference type="InterPro" id="IPR041901">
    <property type="entry name" value="RNAP_I_Rpa43_N"/>
</dbReference>
<keyword evidence="5" id="KW-0804">Transcription</keyword>
<reference evidence="10" key="1">
    <citation type="journal article" date="2020" name="Fungal Divers.">
        <title>Resolving the Mortierellaceae phylogeny through synthesis of multi-gene phylogenetics and phylogenomics.</title>
        <authorList>
            <person name="Vandepol N."/>
            <person name="Liber J."/>
            <person name="Desiro A."/>
            <person name="Na H."/>
            <person name="Kennedy M."/>
            <person name="Barry K."/>
            <person name="Grigoriev I.V."/>
            <person name="Miller A.N."/>
            <person name="O'Donnell K."/>
            <person name="Stajich J.E."/>
            <person name="Bonito G."/>
        </authorList>
    </citation>
    <scope>NUCLEOTIDE SEQUENCE</scope>
    <source>
        <strain evidence="10">KOD1015</strain>
    </source>
</reference>
<dbReference type="InterPro" id="IPR045113">
    <property type="entry name" value="Rpb7-like"/>
</dbReference>
<evidence type="ECO:0000256" key="4">
    <source>
        <dbReference type="ARBA" id="ARBA00022553"/>
    </source>
</evidence>
<feature type="compositionally biased region" description="Basic residues" evidence="7">
    <location>
        <begin position="296"/>
        <end position="314"/>
    </location>
</feature>
<dbReference type="Proteomes" id="UP000780801">
    <property type="component" value="Unassembled WGS sequence"/>
</dbReference>
<proteinExistence type="inferred from homology"/>
<evidence type="ECO:0000256" key="1">
    <source>
        <dbReference type="ARBA" id="ARBA00004604"/>
    </source>
</evidence>
<evidence type="ECO:0000256" key="5">
    <source>
        <dbReference type="ARBA" id="ARBA00023163"/>
    </source>
</evidence>
<dbReference type="Gene3D" id="2.40.50.1060">
    <property type="match status" value="1"/>
</dbReference>
<dbReference type="OrthoDB" id="10250504at2759"/>
<evidence type="ECO:0000313" key="10">
    <source>
        <dbReference type="EMBL" id="KAF9586157.1"/>
    </source>
</evidence>
<feature type="domain" description="RPA43 OB" evidence="9">
    <location>
        <begin position="90"/>
        <end position="207"/>
    </location>
</feature>
<dbReference type="CDD" id="cd04328">
    <property type="entry name" value="RNAP_I_Rpa43_N"/>
    <property type="match status" value="1"/>
</dbReference>
<keyword evidence="4" id="KW-0597">Phosphoprotein</keyword>